<dbReference type="EMBL" id="FP929083">
    <property type="protein sequence ID" value="CBX91991.1"/>
    <property type="molecule type" value="Genomic_DNA"/>
</dbReference>
<proteinExistence type="predicted"/>
<dbReference type="GeneID" id="13284378"/>
<sequence length="67" mass="7410">MKKLSSQGQAHTQAGSTSIRLKRGFMSRRIITPRSLKATTDASKASWTPLLEEKGGCGIRQDDEFED</sequence>
<evidence type="ECO:0000313" key="3">
    <source>
        <dbReference type="Proteomes" id="UP000002668"/>
    </source>
</evidence>
<organism evidence="3">
    <name type="scientific">Leptosphaeria maculans (strain JN3 / isolate v23.1.3 / race Av1-4-5-6-7-8)</name>
    <name type="common">Blackleg fungus</name>
    <name type="synonym">Phoma lingam</name>
    <dbReference type="NCBI Taxonomy" id="985895"/>
    <lineage>
        <taxon>Eukaryota</taxon>
        <taxon>Fungi</taxon>
        <taxon>Dikarya</taxon>
        <taxon>Ascomycota</taxon>
        <taxon>Pezizomycotina</taxon>
        <taxon>Dothideomycetes</taxon>
        <taxon>Pleosporomycetidae</taxon>
        <taxon>Pleosporales</taxon>
        <taxon>Pleosporineae</taxon>
        <taxon>Leptosphaeriaceae</taxon>
        <taxon>Plenodomus</taxon>
        <taxon>Plenodomus lingam/Leptosphaeria maculans species complex</taxon>
    </lineage>
</organism>
<dbReference type="VEuPathDB" id="FungiDB:LEMA_uP046970.1"/>
<reference evidence="3" key="1">
    <citation type="journal article" date="2011" name="Nat. Commun.">
        <title>Effector diversification within compartments of the Leptosphaeria maculans genome affected by Repeat-Induced Point mutations.</title>
        <authorList>
            <person name="Rouxel T."/>
            <person name="Grandaubert J."/>
            <person name="Hane J.K."/>
            <person name="Hoede C."/>
            <person name="van de Wouw A.P."/>
            <person name="Couloux A."/>
            <person name="Dominguez V."/>
            <person name="Anthouard V."/>
            <person name="Bally P."/>
            <person name="Bourras S."/>
            <person name="Cozijnsen A.J."/>
            <person name="Ciuffetti L.M."/>
            <person name="Degrave A."/>
            <person name="Dilmaghani A."/>
            <person name="Duret L."/>
            <person name="Fudal I."/>
            <person name="Goodwin S.B."/>
            <person name="Gout L."/>
            <person name="Glaser N."/>
            <person name="Linglin J."/>
            <person name="Kema G.H.J."/>
            <person name="Lapalu N."/>
            <person name="Lawrence C.B."/>
            <person name="May K."/>
            <person name="Meyer M."/>
            <person name="Ollivier B."/>
            <person name="Poulain J."/>
            <person name="Schoch C.L."/>
            <person name="Simon A."/>
            <person name="Spatafora J.W."/>
            <person name="Stachowiak A."/>
            <person name="Turgeon B.G."/>
            <person name="Tyler B.M."/>
            <person name="Vincent D."/>
            <person name="Weissenbach J."/>
            <person name="Amselem J."/>
            <person name="Quesneville H."/>
            <person name="Oliver R.P."/>
            <person name="Wincker P."/>
            <person name="Balesdent M.-H."/>
            <person name="Howlett B.J."/>
        </authorList>
    </citation>
    <scope>NUCLEOTIDE SEQUENCE [LARGE SCALE GENOMIC DNA]</scope>
    <source>
        <strain evidence="3">JN3 / isolate v23.1.3 / race Av1-4-5-6-7-8</strain>
    </source>
</reference>
<dbReference type="AlphaFoldDB" id="E5R521"/>
<keyword evidence="3" id="KW-1185">Reference proteome</keyword>
<evidence type="ECO:0000313" key="2">
    <source>
        <dbReference type="EMBL" id="CBX91991.1"/>
    </source>
</evidence>
<dbReference type="InParanoid" id="E5R521"/>
<gene>
    <name evidence="2" type="ORF">LEMA_uP046970.1</name>
</gene>
<dbReference type="HOGENOM" id="CLU_2812846_0_0_1"/>
<accession>E5R521</accession>
<protein>
    <submittedName>
        <fullName evidence="2">Predicted protein</fullName>
    </submittedName>
</protein>
<dbReference type="Proteomes" id="UP000002668">
    <property type="component" value="Genome"/>
</dbReference>
<feature type="region of interest" description="Disordered" evidence="1">
    <location>
        <begin position="1"/>
        <end position="23"/>
    </location>
</feature>
<feature type="compositionally biased region" description="Polar residues" evidence="1">
    <location>
        <begin position="1"/>
        <end position="19"/>
    </location>
</feature>
<name>E5R521_LEPMJ</name>
<evidence type="ECO:0000256" key="1">
    <source>
        <dbReference type="SAM" id="MobiDB-lite"/>
    </source>
</evidence>